<evidence type="ECO:0000313" key="4">
    <source>
        <dbReference type="EMBL" id="TXL73811.1"/>
    </source>
</evidence>
<dbReference type="CDD" id="cd08262">
    <property type="entry name" value="Zn_ADH8"/>
    <property type="match status" value="1"/>
</dbReference>
<dbReference type="RefSeq" id="WP_147848605.1">
    <property type="nucleotide sequence ID" value="NZ_VDUZ01000022.1"/>
</dbReference>
<dbReference type="InterPro" id="IPR013149">
    <property type="entry name" value="ADH-like_C"/>
</dbReference>
<dbReference type="Gene3D" id="3.90.180.10">
    <property type="entry name" value="Medium-chain alcohol dehydrogenases, catalytic domain"/>
    <property type="match status" value="1"/>
</dbReference>
<dbReference type="PANTHER" id="PTHR43189:SF1">
    <property type="entry name" value="ZINC-TYPE ALCOHOL DEHYDROGENASE-LIKE PROTEIN C1198.01"/>
    <property type="match status" value="1"/>
</dbReference>
<protein>
    <submittedName>
        <fullName evidence="4">Zinc-binding dehydrogenase</fullName>
    </submittedName>
</protein>
<dbReference type="InterPro" id="IPR013154">
    <property type="entry name" value="ADH-like_N"/>
</dbReference>
<dbReference type="SUPFAM" id="SSF51735">
    <property type="entry name" value="NAD(P)-binding Rossmann-fold domains"/>
    <property type="match status" value="1"/>
</dbReference>
<organism evidence="4 5">
    <name type="scientific">Vineibacter terrae</name>
    <dbReference type="NCBI Taxonomy" id="2586908"/>
    <lineage>
        <taxon>Bacteria</taxon>
        <taxon>Pseudomonadati</taxon>
        <taxon>Pseudomonadota</taxon>
        <taxon>Alphaproteobacteria</taxon>
        <taxon>Hyphomicrobiales</taxon>
        <taxon>Vineibacter</taxon>
    </lineage>
</organism>
<dbReference type="GO" id="GO:0016491">
    <property type="term" value="F:oxidoreductase activity"/>
    <property type="evidence" value="ECO:0007669"/>
    <property type="project" value="UniProtKB-KW"/>
</dbReference>
<dbReference type="EMBL" id="VDUZ01000022">
    <property type="protein sequence ID" value="TXL73811.1"/>
    <property type="molecule type" value="Genomic_DNA"/>
</dbReference>
<accession>A0A5C8PJ21</accession>
<dbReference type="Gene3D" id="3.40.50.720">
    <property type="entry name" value="NAD(P)-binding Rossmann-like Domain"/>
    <property type="match status" value="1"/>
</dbReference>
<name>A0A5C8PJ21_9HYPH</name>
<evidence type="ECO:0000259" key="3">
    <source>
        <dbReference type="Pfam" id="PF08240"/>
    </source>
</evidence>
<gene>
    <name evidence="4" type="ORF">FHP25_19340</name>
</gene>
<dbReference type="InterPro" id="IPR011032">
    <property type="entry name" value="GroES-like_sf"/>
</dbReference>
<feature type="domain" description="Alcohol dehydrogenase-like C-terminal" evidence="2">
    <location>
        <begin position="174"/>
        <end position="319"/>
    </location>
</feature>
<dbReference type="PANTHER" id="PTHR43189">
    <property type="entry name" value="ZINC-TYPE ALCOHOL DEHYDROGENASE-LIKE PROTEIN C1198.01-RELATED"/>
    <property type="match status" value="1"/>
</dbReference>
<comment type="caution">
    <text evidence="4">The sequence shown here is derived from an EMBL/GenBank/DDBJ whole genome shotgun (WGS) entry which is preliminary data.</text>
</comment>
<dbReference type="OrthoDB" id="9809185at2"/>
<feature type="domain" description="Alcohol dehydrogenase-like N-terminal" evidence="3">
    <location>
        <begin position="22"/>
        <end position="135"/>
    </location>
</feature>
<dbReference type="SUPFAM" id="SSF50129">
    <property type="entry name" value="GroES-like"/>
    <property type="match status" value="1"/>
</dbReference>
<reference evidence="4 5" key="1">
    <citation type="submission" date="2019-06" db="EMBL/GenBank/DDBJ databases">
        <title>New taxonomy in bacterial strain CC-CFT640, isolated from vineyard.</title>
        <authorList>
            <person name="Lin S.-Y."/>
            <person name="Tsai C.-F."/>
            <person name="Young C.-C."/>
        </authorList>
    </citation>
    <scope>NUCLEOTIDE SEQUENCE [LARGE SCALE GENOMIC DNA]</scope>
    <source>
        <strain evidence="4 5">CC-CFT640</strain>
    </source>
</reference>
<evidence type="ECO:0000256" key="1">
    <source>
        <dbReference type="ARBA" id="ARBA00023002"/>
    </source>
</evidence>
<sequence length="359" mass="37974">MRAVILRQGDLVVDTVPDPKPGAGQVLVKTLACGICGSDLHAHKHGHRMVDVSRRVGGREPMDLGRDVIFGHEFCAEVLDHGPGTARTLKPGTRVCSVPVVVTEQGPRTVGYSNDFPGGFAEQMVLSEPLLIEVPNGLSAEHAALTEPLAVGIHAVEKAAVKGDEVPLVIGCGPVGLAVIAALKLKKLHPIIAADFSPARRKLAEQLGADIVVDPARTSPYTTWMDKAALGGPAPAVGGPVWTPPQYKPALVFECVGVPGVLQKIFEGVPRGARVVVVGVCMEVDQVEPMFGITKELNLQFVLGYTPEEFARALRLIAEGAVDAASLITGKVGVDGVKAAFEQLGNPERHTKILVEPWR</sequence>
<evidence type="ECO:0000313" key="5">
    <source>
        <dbReference type="Proteomes" id="UP000321638"/>
    </source>
</evidence>
<proteinExistence type="predicted"/>
<keyword evidence="5" id="KW-1185">Reference proteome</keyword>
<dbReference type="InterPro" id="IPR036291">
    <property type="entry name" value="NAD(P)-bd_dom_sf"/>
</dbReference>
<dbReference type="Pfam" id="PF00107">
    <property type="entry name" value="ADH_zinc_N"/>
    <property type="match status" value="1"/>
</dbReference>
<evidence type="ECO:0000259" key="2">
    <source>
        <dbReference type="Pfam" id="PF00107"/>
    </source>
</evidence>
<dbReference type="Proteomes" id="UP000321638">
    <property type="component" value="Unassembled WGS sequence"/>
</dbReference>
<keyword evidence="1" id="KW-0560">Oxidoreductase</keyword>
<dbReference type="Pfam" id="PF08240">
    <property type="entry name" value="ADH_N"/>
    <property type="match status" value="1"/>
</dbReference>
<dbReference type="AlphaFoldDB" id="A0A5C8PJ21"/>